<dbReference type="GO" id="GO:0035312">
    <property type="term" value="F:5'-3' DNA exonuclease activity"/>
    <property type="evidence" value="ECO:0007669"/>
    <property type="project" value="TreeGrafter"/>
</dbReference>
<dbReference type="Gene3D" id="3.40.50.12650">
    <property type="match status" value="1"/>
</dbReference>
<keyword evidence="2" id="KW-1185">Reference proteome</keyword>
<dbReference type="Proteomes" id="UP000277928">
    <property type="component" value="Unassembled WGS sequence"/>
</dbReference>
<dbReference type="AlphaFoldDB" id="A0A3P6UGL4"/>
<dbReference type="GO" id="GO:0003684">
    <property type="term" value="F:damaged DNA binding"/>
    <property type="evidence" value="ECO:0007669"/>
    <property type="project" value="TreeGrafter"/>
</dbReference>
<organism evidence="1 2">
    <name type="scientific">Litomosoides sigmodontis</name>
    <name type="common">Filarial nematode worm</name>
    <dbReference type="NCBI Taxonomy" id="42156"/>
    <lineage>
        <taxon>Eukaryota</taxon>
        <taxon>Metazoa</taxon>
        <taxon>Ecdysozoa</taxon>
        <taxon>Nematoda</taxon>
        <taxon>Chromadorea</taxon>
        <taxon>Rhabditida</taxon>
        <taxon>Spirurina</taxon>
        <taxon>Spiruromorpha</taxon>
        <taxon>Filarioidea</taxon>
        <taxon>Onchocercidae</taxon>
        <taxon>Litomosoides</taxon>
    </lineage>
</organism>
<dbReference type="Gene3D" id="3.60.15.10">
    <property type="entry name" value="Ribonuclease Z/Hydroxyacylglutathione hydrolase-like"/>
    <property type="match status" value="1"/>
</dbReference>
<dbReference type="SUPFAM" id="SSF56281">
    <property type="entry name" value="Metallo-hydrolase/oxidoreductase"/>
    <property type="match status" value="1"/>
</dbReference>
<dbReference type="STRING" id="42156.A0A3P6UGL4"/>
<gene>
    <name evidence="1" type="ORF">NLS_LOCUS3990</name>
</gene>
<protein>
    <recommendedName>
        <fullName evidence="3">DNA repair metallo-beta-lactamase domain-containing protein</fullName>
    </recommendedName>
</protein>
<dbReference type="PANTHER" id="PTHR23240">
    <property type="entry name" value="DNA CROSS-LINK REPAIR PROTEIN PSO2/SNM1-RELATED"/>
    <property type="match status" value="1"/>
</dbReference>
<evidence type="ECO:0008006" key="3">
    <source>
        <dbReference type="Google" id="ProtNLM"/>
    </source>
</evidence>
<dbReference type="GO" id="GO:0036297">
    <property type="term" value="P:interstrand cross-link repair"/>
    <property type="evidence" value="ECO:0007669"/>
    <property type="project" value="TreeGrafter"/>
</dbReference>
<evidence type="ECO:0000313" key="1">
    <source>
        <dbReference type="EMBL" id="VDK78208.1"/>
    </source>
</evidence>
<dbReference type="InterPro" id="IPR036866">
    <property type="entry name" value="RibonucZ/Hydroxyglut_hydro"/>
</dbReference>
<dbReference type="PANTHER" id="PTHR23240:SF26">
    <property type="entry name" value="5' EXONUCLEASE APOLLO"/>
    <property type="match status" value="1"/>
</dbReference>
<sequence>MIFSTGPAGLVINNFIAIDRFVTIPDVKYCFLSSAHSRHCRKLTGKLQIDEIYCSQTTAKLLPVISDRRRLCNISDKLFRPLDLNVWHKMNGFQVMLVDANHAPGAVMLIIEGDDRSTLGRILYTGFFRADARFYQNVVGLSVLQEKKFDIICIDSTCIDLTGKEFPNRRSSAKEAANLLRSLKYNGVDSVAVPVPIIGHESFLVNISRELKCKIWLHPERFEIAHILGLTDYFSDTKEDTFIWTCSQMDSQQVLSATDCHVIKTSMLPDVIPNVPSNNEREHVIRYSDHCSSAELQSFLSLLSFARVVGTPNKLPHLIEEELQKLSLSGTKTVHYYKEEHESRADLLFDPFRISWRIGLGFDYAFRKFYDELSTAENLLHLSGDENMGNILTEAGCVNNFVNDHHLEANISDIDQLVNVPDSWDSNARTYSFQKFFAKIVSGVLRSADKNDVEGVEDKLDEMAVLNVEYTKNDSQEMEDSSQDTCESSGCRLSAAKMAVGIMEEQYDVSVLLDHLTNTFYTKDNDAEDVQFLEFLSDMDISKNFDNFDDFFEEYYKCVGEISAKIINQPYYAEEHICYDPSNSPLLPNVVHELLQQNSTLHFHQDELMSAERASASNFSALKTAHQNRN</sequence>
<name>A0A3P6UGL4_LITSI</name>
<dbReference type="EMBL" id="UYRX01000237">
    <property type="protein sequence ID" value="VDK78208.1"/>
    <property type="molecule type" value="Genomic_DNA"/>
</dbReference>
<proteinExistence type="predicted"/>
<dbReference type="GO" id="GO:0000723">
    <property type="term" value="P:telomere maintenance"/>
    <property type="evidence" value="ECO:0007669"/>
    <property type="project" value="TreeGrafter"/>
</dbReference>
<dbReference type="OMA" id="LYTGFFR"/>
<dbReference type="GO" id="GO:0006303">
    <property type="term" value="P:double-strand break repair via nonhomologous end joining"/>
    <property type="evidence" value="ECO:0007669"/>
    <property type="project" value="TreeGrafter"/>
</dbReference>
<evidence type="ECO:0000313" key="2">
    <source>
        <dbReference type="Proteomes" id="UP000277928"/>
    </source>
</evidence>
<accession>A0A3P6UGL4</accession>
<dbReference type="OrthoDB" id="262529at2759"/>
<reference evidence="1 2" key="1">
    <citation type="submission" date="2018-08" db="EMBL/GenBank/DDBJ databases">
        <authorList>
            <person name="Laetsch R D."/>
            <person name="Stevens L."/>
            <person name="Kumar S."/>
            <person name="Blaxter L. M."/>
        </authorList>
    </citation>
    <scope>NUCLEOTIDE SEQUENCE [LARGE SCALE GENOMIC DNA]</scope>
</reference>